<feature type="transmembrane region" description="Helical" evidence="1">
    <location>
        <begin position="123"/>
        <end position="145"/>
    </location>
</feature>
<reference evidence="2 3" key="1">
    <citation type="submission" date="2019-12" db="EMBL/GenBank/DDBJ databases">
        <title>Genomic-based taxomic classification of the family Erythrobacteraceae.</title>
        <authorList>
            <person name="Xu L."/>
        </authorList>
    </citation>
    <scope>NUCLEOTIDE SEQUENCE [LARGE SCALE GENOMIC DNA]</scope>
    <source>
        <strain evidence="2 3">H32</strain>
    </source>
</reference>
<accession>A0ABW9UZ68</accession>
<evidence type="ECO:0000313" key="3">
    <source>
        <dbReference type="Proteomes" id="UP000444401"/>
    </source>
</evidence>
<evidence type="ECO:0000256" key="1">
    <source>
        <dbReference type="SAM" id="Phobius"/>
    </source>
</evidence>
<sequence length="169" mass="18594">MFDLLSSGGSLAIEMLERTASTPRVQQMVQLSLAPAFLLGGIGAIMNVMMARMIWIAERIERIERRIEDGKAGDGEVRELPWLGQRRRHAQKAVVFSTASAAVISVVIALLFISAYIEPQIGTITAIAWVLTMVLLIIGLGFFLLETRLAARGVRPARGTKRGPRDHRT</sequence>
<dbReference type="Pfam" id="PF11026">
    <property type="entry name" value="DUF2721"/>
    <property type="match status" value="1"/>
</dbReference>
<comment type="caution">
    <text evidence="2">The sequence shown here is derived from an EMBL/GenBank/DDBJ whole genome shotgun (WGS) entry which is preliminary data.</text>
</comment>
<evidence type="ECO:0000313" key="2">
    <source>
        <dbReference type="EMBL" id="MXO69261.1"/>
    </source>
</evidence>
<keyword evidence="1" id="KW-0812">Transmembrane</keyword>
<dbReference type="InterPro" id="IPR021279">
    <property type="entry name" value="DUF2721"/>
</dbReference>
<dbReference type="RefSeq" id="WP_160733881.1">
    <property type="nucleotide sequence ID" value="NZ_WTYO01000004.1"/>
</dbReference>
<keyword evidence="1" id="KW-1133">Transmembrane helix</keyword>
<keyword evidence="1" id="KW-0472">Membrane</keyword>
<organism evidence="2 3">
    <name type="scientific">Pelagerythrobacter marinus</name>
    <dbReference type="NCBI Taxonomy" id="538382"/>
    <lineage>
        <taxon>Bacteria</taxon>
        <taxon>Pseudomonadati</taxon>
        <taxon>Pseudomonadota</taxon>
        <taxon>Alphaproteobacteria</taxon>
        <taxon>Sphingomonadales</taxon>
        <taxon>Erythrobacteraceae</taxon>
        <taxon>Pelagerythrobacter</taxon>
    </lineage>
</organism>
<keyword evidence="3" id="KW-1185">Reference proteome</keyword>
<feature type="transmembrane region" description="Helical" evidence="1">
    <location>
        <begin position="33"/>
        <end position="57"/>
    </location>
</feature>
<proteinExistence type="predicted"/>
<gene>
    <name evidence="2" type="ORF">GRI72_10530</name>
</gene>
<dbReference type="Proteomes" id="UP000444401">
    <property type="component" value="Unassembled WGS sequence"/>
</dbReference>
<feature type="transmembrane region" description="Helical" evidence="1">
    <location>
        <begin position="93"/>
        <end position="117"/>
    </location>
</feature>
<dbReference type="EMBL" id="WTYO01000004">
    <property type="protein sequence ID" value="MXO69261.1"/>
    <property type="molecule type" value="Genomic_DNA"/>
</dbReference>
<name>A0ABW9UZ68_9SPHN</name>
<protein>
    <submittedName>
        <fullName evidence="2">DUF2721 domain-containing protein</fullName>
    </submittedName>
</protein>